<keyword evidence="5" id="KW-0808">Transferase</keyword>
<evidence type="ECO:0000256" key="8">
    <source>
        <dbReference type="ARBA" id="ARBA00022989"/>
    </source>
</evidence>
<dbReference type="PANTHER" id="PTHR22760:SF1">
    <property type="entry name" value="DOL-P-MAN:MAN(7)GLCNAC(2)-PP-DOL ALPHA-1,6-MANNOSYLTRANSFERASE"/>
    <property type="match status" value="1"/>
</dbReference>
<organism evidence="14 15">
    <name type="scientific">Rhodocollybia butyracea</name>
    <dbReference type="NCBI Taxonomy" id="206335"/>
    <lineage>
        <taxon>Eukaryota</taxon>
        <taxon>Fungi</taxon>
        <taxon>Dikarya</taxon>
        <taxon>Basidiomycota</taxon>
        <taxon>Agaricomycotina</taxon>
        <taxon>Agaricomycetes</taxon>
        <taxon>Agaricomycetidae</taxon>
        <taxon>Agaricales</taxon>
        <taxon>Marasmiineae</taxon>
        <taxon>Omphalotaceae</taxon>
        <taxon>Rhodocollybia</taxon>
    </lineage>
</organism>
<evidence type="ECO:0000256" key="11">
    <source>
        <dbReference type="ARBA" id="ARBA00048899"/>
    </source>
</evidence>
<evidence type="ECO:0000313" key="15">
    <source>
        <dbReference type="Proteomes" id="UP000772434"/>
    </source>
</evidence>
<dbReference type="AlphaFoldDB" id="A0A9P5UDX0"/>
<evidence type="ECO:0000256" key="13">
    <source>
        <dbReference type="SAM" id="SignalP"/>
    </source>
</evidence>
<evidence type="ECO:0000256" key="5">
    <source>
        <dbReference type="ARBA" id="ARBA00022679"/>
    </source>
</evidence>
<feature type="signal peptide" evidence="13">
    <location>
        <begin position="1"/>
        <end position="19"/>
    </location>
</feature>
<accession>A0A9P5UDX0</accession>
<evidence type="ECO:0000256" key="6">
    <source>
        <dbReference type="ARBA" id="ARBA00022692"/>
    </source>
</evidence>
<dbReference type="GO" id="GO:0052917">
    <property type="term" value="F:dol-P-Man:Man(7)GlcNAc(2)-PP-Dol alpha-1,6-mannosyltransferase activity"/>
    <property type="evidence" value="ECO:0007669"/>
    <property type="project" value="UniProtKB-EC"/>
</dbReference>
<comment type="function">
    <text evidence="10">Mannosyltransferase that operates in the biosynthetic pathway of dolichol-linked oligosaccharides, the glycan precursors employed in protein asparagine (N)-glycosylation. The assembly of dolichol-linked oligosaccharides begins on the cytosolic side of the endoplasmic reticulum membrane and finishes in its lumen. The sequential addition of sugars to dolichol pyrophosphate produces dolichol-linked oligosaccharides containing fourteen sugars, including two GlcNAcs, nine mannoses and three glucoses. Once assembled, the oligosaccharide is transferred from the lipid to nascent proteins by oligosaccharyltransferases. In the lumen of the endoplasmic reticulum, adds the eighth mannose residue in an alpha-1,6 linkage onto Man(7)GlcNAc(2)-PP-dolichol to produce Man(8)GlcNAc(2)-PP-dolichol.</text>
</comment>
<comment type="caution">
    <text evidence="14">The sequence shown here is derived from an EMBL/GenBank/DDBJ whole genome shotgun (WGS) entry which is preliminary data.</text>
</comment>
<dbReference type="OrthoDB" id="19039at2759"/>
<feature type="transmembrane region" description="Helical" evidence="12">
    <location>
        <begin position="148"/>
        <end position="165"/>
    </location>
</feature>
<comment type="subcellular location">
    <subcellularLocation>
        <location evidence="1 12">Endoplasmic reticulum membrane</location>
        <topology evidence="1 12">Multi-pass membrane protein</topology>
    </subcellularLocation>
</comment>
<dbReference type="EC" id="2.4.1.-" evidence="12"/>
<keyword evidence="9 12" id="KW-0472">Membrane</keyword>
<feature type="transmembrane region" description="Helical" evidence="12">
    <location>
        <begin position="355"/>
        <end position="379"/>
    </location>
</feature>
<proteinExistence type="inferred from homology"/>
<keyword evidence="6 12" id="KW-0812">Transmembrane</keyword>
<gene>
    <name evidence="14" type="ORF">BDP27DRAFT_1286327</name>
</gene>
<comment type="similarity">
    <text evidence="3 12">Belongs to the glycosyltransferase 22 family.</text>
</comment>
<dbReference type="EMBL" id="JADNRY010000009">
    <property type="protein sequence ID" value="KAF9075634.1"/>
    <property type="molecule type" value="Genomic_DNA"/>
</dbReference>
<keyword evidence="8 12" id="KW-1133">Transmembrane helix</keyword>
<dbReference type="InterPro" id="IPR005599">
    <property type="entry name" value="GPI_mannosylTrfase"/>
</dbReference>
<evidence type="ECO:0000313" key="14">
    <source>
        <dbReference type="EMBL" id="KAF9075634.1"/>
    </source>
</evidence>
<evidence type="ECO:0000256" key="4">
    <source>
        <dbReference type="ARBA" id="ARBA00022676"/>
    </source>
</evidence>
<reference evidence="14" key="1">
    <citation type="submission" date="2020-11" db="EMBL/GenBank/DDBJ databases">
        <authorList>
            <consortium name="DOE Joint Genome Institute"/>
            <person name="Ahrendt S."/>
            <person name="Riley R."/>
            <person name="Andreopoulos W."/>
            <person name="Labutti K."/>
            <person name="Pangilinan J."/>
            <person name="Ruiz-Duenas F.J."/>
            <person name="Barrasa J.M."/>
            <person name="Sanchez-Garcia M."/>
            <person name="Camarero S."/>
            <person name="Miyauchi S."/>
            <person name="Serrano A."/>
            <person name="Linde D."/>
            <person name="Babiker R."/>
            <person name="Drula E."/>
            <person name="Ayuso-Fernandez I."/>
            <person name="Pacheco R."/>
            <person name="Padilla G."/>
            <person name="Ferreira P."/>
            <person name="Barriuso J."/>
            <person name="Kellner H."/>
            <person name="Castanera R."/>
            <person name="Alfaro M."/>
            <person name="Ramirez L."/>
            <person name="Pisabarro A.G."/>
            <person name="Kuo A."/>
            <person name="Tritt A."/>
            <person name="Lipzen A."/>
            <person name="He G."/>
            <person name="Yan M."/>
            <person name="Ng V."/>
            <person name="Cullen D."/>
            <person name="Martin F."/>
            <person name="Rosso M.-N."/>
            <person name="Henrissat B."/>
            <person name="Hibbett D."/>
            <person name="Martinez A.T."/>
            <person name="Grigoriev I.V."/>
        </authorList>
    </citation>
    <scope>NUCLEOTIDE SEQUENCE</scope>
    <source>
        <strain evidence="14">AH 40177</strain>
    </source>
</reference>
<keyword evidence="13" id="KW-0732">Signal</keyword>
<keyword evidence="4 12" id="KW-0328">Glycosyltransferase</keyword>
<evidence type="ECO:0000256" key="7">
    <source>
        <dbReference type="ARBA" id="ARBA00022824"/>
    </source>
</evidence>
<keyword evidence="7 12" id="KW-0256">Endoplasmic reticulum</keyword>
<feature type="transmembrane region" description="Helical" evidence="12">
    <location>
        <begin position="177"/>
        <end position="193"/>
    </location>
</feature>
<feature type="chain" id="PRO_5040200802" description="Mannosyltransferase" evidence="13">
    <location>
        <begin position="20"/>
        <end position="561"/>
    </location>
</feature>
<evidence type="ECO:0000256" key="2">
    <source>
        <dbReference type="ARBA" id="ARBA00004922"/>
    </source>
</evidence>
<keyword evidence="15" id="KW-1185">Reference proteome</keyword>
<protein>
    <recommendedName>
        <fullName evidence="12">Mannosyltransferase</fullName>
        <ecNumber evidence="12">2.4.1.-</ecNumber>
    </recommendedName>
</protein>
<dbReference type="GO" id="GO:0005789">
    <property type="term" value="C:endoplasmic reticulum membrane"/>
    <property type="evidence" value="ECO:0007669"/>
    <property type="project" value="UniProtKB-SubCell"/>
</dbReference>
<evidence type="ECO:0000256" key="10">
    <source>
        <dbReference type="ARBA" id="ARBA00044721"/>
    </source>
</evidence>
<evidence type="ECO:0000256" key="1">
    <source>
        <dbReference type="ARBA" id="ARBA00004477"/>
    </source>
</evidence>
<name>A0A9P5UDX0_9AGAR</name>
<evidence type="ECO:0000256" key="12">
    <source>
        <dbReference type="RuleBase" id="RU363075"/>
    </source>
</evidence>
<dbReference type="GO" id="GO:0006487">
    <property type="term" value="P:protein N-linked glycosylation"/>
    <property type="evidence" value="ECO:0007669"/>
    <property type="project" value="TreeGrafter"/>
</dbReference>
<dbReference type="Proteomes" id="UP000772434">
    <property type="component" value="Unassembled WGS sequence"/>
</dbReference>
<sequence length="561" mass="62138">MSFALDALIILTGWTHVLLAPYTKVEESFNLHAVHDTLMYGVAQLDKAHMSFYDHFTFPGAVPRTFIGSVLLAWVSNPVIHIANSFGLVTGKFDLQIIVRLVLSTLNAIGLCSLRQAISRRFGRPTGLLFTIITITQFHVPFWMGRTLPNMFAMFPVNIAFAFVLSRAPSSPKPSPFSTYTAIALLTSTAVIFRAELALLLAPLVLQALILRYVSLVGVIKVGMLAGFVSIALTTAVDSYFWQTTVWPEFSGIYFNVVEGKSSEWGTSPPWTYFISFLPKLLLTAFPLSVLGFVMDSRIREALFPHIVFVGTISLLAHKEWRFIVYVVPMFNLAAARTGRWMVSQRKGSLFGRLFFLAFWVLIIANVGVTTMVTLSSMANYPGGEALRRFNDAYPPPVPGHGKAHHVHISNLAAQTGASLFLQEHAPPFPSSSLFSPDTQVSMYPWTVYDKTENLTLDELSGSRNITHLISEWSPIVMRNRMRVWTVAEIPLASGSGAETHGGKGGGGIIVAFNGWKINWDAVKAMLGFKLAEVGKVVSENGLKGLISMREEPTVWIYRRR</sequence>
<evidence type="ECO:0000256" key="9">
    <source>
        <dbReference type="ARBA" id="ARBA00023136"/>
    </source>
</evidence>
<feature type="transmembrane region" description="Helical" evidence="12">
    <location>
        <begin position="222"/>
        <end position="242"/>
    </location>
</feature>
<comment type="pathway">
    <text evidence="2">Protein modification; protein glycosylation.</text>
</comment>
<dbReference type="Pfam" id="PF03901">
    <property type="entry name" value="Glyco_transf_22"/>
    <property type="match status" value="1"/>
</dbReference>
<evidence type="ECO:0000256" key="3">
    <source>
        <dbReference type="ARBA" id="ARBA00007063"/>
    </source>
</evidence>
<dbReference type="PANTHER" id="PTHR22760">
    <property type="entry name" value="GLYCOSYLTRANSFERASE"/>
    <property type="match status" value="1"/>
</dbReference>
<feature type="transmembrane region" description="Helical" evidence="12">
    <location>
        <begin position="271"/>
        <end position="295"/>
    </location>
</feature>
<feature type="transmembrane region" description="Helical" evidence="12">
    <location>
        <begin position="97"/>
        <end position="114"/>
    </location>
</feature>
<comment type="catalytic activity">
    <reaction evidence="11">
        <text>an alpha-D-Man-(1-&gt;2)-alpha-D-Man-(1-&gt;2)-alpha-D-Man-(1-&gt;3)-[alpha-D-Man-(1-&gt;2)-alpha-D-Man-(1-&gt;3)-alpha-D-Man-(1-&gt;6)]-beta-D-Man-(1-&gt;4)-beta-D-GlcNAc-(1-&gt;4)-alpha-D-GlcNAc-diphospho-di-trans,poly-cis-dolichol + a di-trans,poly-cis-dolichyl beta-D-mannosyl phosphate = an alpha-D-Man-(1-&gt;2)-alpha-D-Man-(1-&gt;2)-alpha-D-Man-(1-&gt;3)-[alpha-D-Man-(1-&gt;2)-alpha-D-Man-(1-&gt;3)-[alpha-D-Man-(1-&gt;6)]-alpha-D-Man-(1-&gt;6)]-beta-D-Man-(1-&gt;4)-beta-D-GlcNAc-(1-&gt;4)-alpha-D-GlcNAc-diphospho-di-trans,poly-cis-dolichol + a di-trans,poly-cis-dolichyl phosphate + H(+)</text>
        <dbReference type="Rhea" id="RHEA:29535"/>
        <dbReference type="Rhea" id="RHEA-COMP:19498"/>
        <dbReference type="Rhea" id="RHEA-COMP:19501"/>
        <dbReference type="Rhea" id="RHEA-COMP:19518"/>
        <dbReference type="Rhea" id="RHEA-COMP:19519"/>
        <dbReference type="ChEBI" id="CHEBI:15378"/>
        <dbReference type="ChEBI" id="CHEBI:57683"/>
        <dbReference type="ChEBI" id="CHEBI:58211"/>
        <dbReference type="ChEBI" id="CHEBI:132517"/>
        <dbReference type="ChEBI" id="CHEBI:132519"/>
        <dbReference type="EC" id="2.4.1.260"/>
    </reaction>
    <physiologicalReaction direction="left-to-right" evidence="11">
        <dbReference type="Rhea" id="RHEA:29536"/>
    </physiologicalReaction>
</comment>